<sequence length="249" mass="28559">MSRRRFRQGMVSKALDKDVEDVATSFFISNIPDECNDLYLRKVFQKLGCLVDVYVAQKRVPLGLRFSFARFIKVHNEIFMEKKLSEVVVMGQYLKVNISKFKRNKPITNKVECNVDRRSFIHISNDVKKTGGFKSYVEAMKDMKGVKEDFGDCQASKLSLLCIPDGVSPRPHSWIEGCMIGEAKDLNFLSKFFEIFCSSDLVDCSLKYLGGLNVLLDFGRSVAGIILKDDVEGWRAWFSWLKVWDDSFV</sequence>
<proteinExistence type="predicted"/>
<evidence type="ECO:0000313" key="4">
    <source>
        <dbReference type="Proteomes" id="UP001157418"/>
    </source>
</evidence>
<comment type="caution">
    <text evidence="3">The sequence shown here is derived from an EMBL/GenBank/DDBJ whole genome shotgun (WGS) entry which is preliminary data.</text>
</comment>
<evidence type="ECO:0000259" key="2">
    <source>
        <dbReference type="PROSITE" id="PS50102"/>
    </source>
</evidence>
<dbReference type="InterPro" id="IPR035979">
    <property type="entry name" value="RBD_domain_sf"/>
</dbReference>
<organism evidence="3 4">
    <name type="scientific">Lactuca virosa</name>
    <dbReference type="NCBI Taxonomy" id="75947"/>
    <lineage>
        <taxon>Eukaryota</taxon>
        <taxon>Viridiplantae</taxon>
        <taxon>Streptophyta</taxon>
        <taxon>Embryophyta</taxon>
        <taxon>Tracheophyta</taxon>
        <taxon>Spermatophyta</taxon>
        <taxon>Magnoliopsida</taxon>
        <taxon>eudicotyledons</taxon>
        <taxon>Gunneridae</taxon>
        <taxon>Pentapetalae</taxon>
        <taxon>asterids</taxon>
        <taxon>campanulids</taxon>
        <taxon>Asterales</taxon>
        <taxon>Asteraceae</taxon>
        <taxon>Cichorioideae</taxon>
        <taxon>Cichorieae</taxon>
        <taxon>Lactucinae</taxon>
        <taxon>Lactuca</taxon>
    </lineage>
</organism>
<dbReference type="SUPFAM" id="SSF54928">
    <property type="entry name" value="RNA-binding domain, RBD"/>
    <property type="match status" value="1"/>
</dbReference>
<feature type="domain" description="RRM" evidence="2">
    <location>
        <begin position="24"/>
        <end position="101"/>
    </location>
</feature>
<dbReference type="InterPro" id="IPR000504">
    <property type="entry name" value="RRM_dom"/>
</dbReference>
<keyword evidence="1" id="KW-0694">RNA-binding</keyword>
<keyword evidence="4" id="KW-1185">Reference proteome</keyword>
<protein>
    <recommendedName>
        <fullName evidence="2">RRM domain-containing protein</fullName>
    </recommendedName>
</protein>
<dbReference type="Gene3D" id="3.30.70.330">
    <property type="match status" value="1"/>
</dbReference>
<accession>A0AAU9PV26</accession>
<dbReference type="EMBL" id="CAKMRJ010005745">
    <property type="protein sequence ID" value="CAH1453823.1"/>
    <property type="molecule type" value="Genomic_DNA"/>
</dbReference>
<evidence type="ECO:0000256" key="1">
    <source>
        <dbReference type="PROSITE-ProRule" id="PRU00176"/>
    </source>
</evidence>
<reference evidence="3 4" key="1">
    <citation type="submission" date="2022-01" db="EMBL/GenBank/DDBJ databases">
        <authorList>
            <person name="Xiong W."/>
            <person name="Schranz E."/>
        </authorList>
    </citation>
    <scope>NUCLEOTIDE SEQUENCE [LARGE SCALE GENOMIC DNA]</scope>
</reference>
<dbReference type="PROSITE" id="PS50102">
    <property type="entry name" value="RRM"/>
    <property type="match status" value="1"/>
</dbReference>
<dbReference type="AlphaFoldDB" id="A0AAU9PV26"/>
<dbReference type="GO" id="GO:0003723">
    <property type="term" value="F:RNA binding"/>
    <property type="evidence" value="ECO:0007669"/>
    <property type="project" value="UniProtKB-UniRule"/>
</dbReference>
<name>A0AAU9PV26_9ASTR</name>
<dbReference type="Proteomes" id="UP001157418">
    <property type="component" value="Unassembled WGS sequence"/>
</dbReference>
<dbReference type="InterPro" id="IPR012677">
    <property type="entry name" value="Nucleotide-bd_a/b_plait_sf"/>
</dbReference>
<gene>
    <name evidence="3" type="ORF">LVIROSA_LOCUS39037</name>
</gene>
<evidence type="ECO:0000313" key="3">
    <source>
        <dbReference type="EMBL" id="CAH1453823.1"/>
    </source>
</evidence>